<evidence type="ECO:0000313" key="6">
    <source>
        <dbReference type="Proteomes" id="UP000256512"/>
    </source>
</evidence>
<dbReference type="InterPro" id="IPR036953">
    <property type="entry name" value="GreA/GreB_C_sf"/>
</dbReference>
<evidence type="ECO:0000313" key="5">
    <source>
        <dbReference type="EMBL" id="REC55071.1"/>
    </source>
</evidence>
<dbReference type="InterPro" id="IPR041677">
    <property type="entry name" value="DNA2/NAM7_AAA_11"/>
</dbReference>
<dbReference type="InterPro" id="IPR047187">
    <property type="entry name" value="SF1_C_Upf1"/>
</dbReference>
<dbReference type="Pfam" id="PF13195">
    <property type="entry name" value="DUF4011"/>
    <property type="match status" value="1"/>
</dbReference>
<dbReference type="Pfam" id="PF13087">
    <property type="entry name" value="AAA_12"/>
    <property type="match status" value="1"/>
</dbReference>
<feature type="domain" description="DNA2/NAM7 helicase helicase" evidence="2">
    <location>
        <begin position="862"/>
        <end position="1069"/>
    </location>
</feature>
<dbReference type="GO" id="GO:0003677">
    <property type="term" value="F:DNA binding"/>
    <property type="evidence" value="ECO:0007669"/>
    <property type="project" value="InterPro"/>
</dbReference>
<proteinExistence type="predicted"/>
<gene>
    <name evidence="5" type="ORF">DRF62_07330</name>
</gene>
<dbReference type="Pfam" id="PF13086">
    <property type="entry name" value="AAA_11"/>
    <property type="match status" value="1"/>
</dbReference>
<dbReference type="InterPro" id="IPR025103">
    <property type="entry name" value="DUF4011"/>
</dbReference>
<dbReference type="Gene3D" id="3.10.50.30">
    <property type="entry name" value="Transcription elongation factor, GreA/GreB, C-terminal domain"/>
    <property type="match status" value="1"/>
</dbReference>
<dbReference type="PROSITE" id="PS00830">
    <property type="entry name" value="GREAB_2"/>
    <property type="match status" value="1"/>
</dbReference>
<dbReference type="GO" id="GO:0004386">
    <property type="term" value="F:helicase activity"/>
    <property type="evidence" value="ECO:0007669"/>
    <property type="project" value="InterPro"/>
</dbReference>
<comment type="caution">
    <text evidence="5">The sequence shown here is derived from an EMBL/GenBank/DDBJ whole genome shotgun (WGS) entry which is preliminary data.</text>
</comment>
<dbReference type="Gene3D" id="3.40.960.10">
    <property type="entry name" value="VSR Endonuclease"/>
    <property type="match status" value="1"/>
</dbReference>
<accession>A0A3D9BNZ6</accession>
<dbReference type="GO" id="GO:0032784">
    <property type="term" value="P:regulation of DNA-templated transcription elongation"/>
    <property type="evidence" value="ECO:0007669"/>
    <property type="project" value="InterPro"/>
</dbReference>
<dbReference type="InterPro" id="IPR041679">
    <property type="entry name" value="DNA2/NAM7-like_C"/>
</dbReference>
<sequence length="1618" mass="187056">MELSKSLLFELQKRLKVGNRKGVHLNAIPKKSAYKLDISTLSAIDENLPNEFLNTLLSKNNFSFEISWKDIDIDLFNLDEKEHKKFISLGKSFEYLRNQVEVIKSEKGIETFGFGFPLLIRRDRVDKKLTVAPLIIWQLELIRSKKNDTWVIKKSEESPIYINEVLINHLKSDSNIDLQQITSETLESGLISKEELFDICLNVLQRTNIASKEKLKSNLESIFTDILPIGSEEKFKNLAFNDANSFIQFSGLFSYFEIHKHNIIKNYDELLKLAGEEISQGILENNDFQSITSIPTDPTQQSALNSLRATKDLVIQGPPGTGKSQTLTGILVNALENRKKTIVVCEKNTALEILQTSLQKIGLSQHAILIHDISSDRKKVVTSVRNRLDDLSVLKNKFVNSKFTYDSQLKKINELISKINSKHSLLKDPLLANWNWTDVVGLYLKNLSVKSDKKIPFTNQIKFEYNYDEFSDLTSIITEGERFYKLKKANKLSSFLPSEAFKSTNFYQLEDRINEAFSTYEESIIQIIGAKDALYNEYFKDRKNSVNNQISKIKSALNKIDSLNLNLDNQINLLKQKFYDLEHRDFSTDLQRFSNEKDLLKRLYDKYNGDLLFRNEEKLLGFSYKITSLLSKAKKQKIADFYLFNSTLEELNSKVQGSIFFPRIEYKALMQSKLDSFDKFYTESEKINKQLNLDIEDKFSGLDLNYLLNLENKSKLKEHVNLLKSRPIISENEKAILNDLSIYITDYFTYQKQLYDNLQSSINESSDFKDEYSFSTSNVENSSQTNKILKRIDQVNSSIDSTIDFEFLNADIFEDKERFSHLKNFQDLNNFLKNLDEKIKSDHLISNLSQSKNLNAYIVSVQSLIEQKKSTIDADPNAFRKEYDWHNFINNLTENNSFIINALLNSPNWLTDFYVYYFNRLLRENATDNLPIDQHSIDDLFKAEQNMKTNQINFVNNIWFNEQYNKTETFDRNNAALKVKNLFNFKGSAGHRRYSLRSIVERDIDLFTSFFPVILTTPDVASNLFNQNNKYFDIVLFDEASQLRLEDNLPAMLKGKQIVIAGDEHQMPPSNYFSKILDGDVESEDEIVEDDSNIIKDKSSLDSLALSCLSLLEFGTEMNFSSKSLDFHYRSKHPDLIEFSNHAFYKQKLKALPQVLDYKAISYINVGGIFENRVNELEADMVLSILENNIKKDSKNKYPSVGIATFNITQRDLIKNKIVERQKQEKYKDFNNKILELEKEGLFVKNLENIQGDERDIIILSTTYGNNVDGSFAERFGPLNFEKGYKLLNVIVTRAKYKNFIVTSIPEERILNFKSYLVTQKSNNKKAVLYAYLAYSKAVSDGNNELRLAVLEALKANYINEANIDSDVTPRLESPFEEEVYERLSKKMDKTFIKTQYKVGGFRIDMVIDFLTPGIPKIALECDGAKYHSSDEAYLYDLHRQRILEAQGFVFHRIWGTNWWRDPDSELDKLLSFIETVKRPKVGNIFDVSITEQFIINDELIVPTENEERCEVSEIDIEAEEESEQTILDLTDDRPIEIPTKKMSKILLGSQIKVKFLNDKTIQKFKVVNEEMKSSYISDDILPLSIQSPIGKAVLNKSEGETARIEGIDRFIEILQVG</sequence>
<dbReference type="InterPro" id="IPR027417">
    <property type="entry name" value="P-loop_NTPase"/>
</dbReference>
<dbReference type="InterPro" id="IPR049468">
    <property type="entry name" value="Restrct_endonuc-II-like_dom"/>
</dbReference>
<dbReference type="EMBL" id="QNVS01000016">
    <property type="protein sequence ID" value="REC55071.1"/>
    <property type="molecule type" value="Genomic_DNA"/>
</dbReference>
<evidence type="ECO:0000259" key="3">
    <source>
        <dbReference type="Pfam" id="PF13087"/>
    </source>
</evidence>
<protein>
    <submittedName>
        <fullName evidence="5">Uncharacterized protein</fullName>
    </submittedName>
</protein>
<name>A0A3D9BNZ6_9FLAO</name>
<dbReference type="SUPFAM" id="SSF52980">
    <property type="entry name" value="Restriction endonuclease-like"/>
    <property type="match status" value="1"/>
</dbReference>
<evidence type="ECO:0000256" key="1">
    <source>
        <dbReference type="SAM" id="Coils"/>
    </source>
</evidence>
<dbReference type="InterPro" id="IPR018151">
    <property type="entry name" value="TF_GreA/GreB_CS"/>
</dbReference>
<dbReference type="CDD" id="cd18808">
    <property type="entry name" value="SF1_C_Upf1"/>
    <property type="match status" value="1"/>
</dbReference>
<dbReference type="RefSeq" id="WP_115949739.1">
    <property type="nucleotide sequence ID" value="NZ_QNVS01000016.1"/>
</dbReference>
<dbReference type="SUPFAM" id="SSF52540">
    <property type="entry name" value="P-loop containing nucleoside triphosphate hydrolases"/>
    <property type="match status" value="1"/>
</dbReference>
<feature type="coiled-coil region" evidence="1">
    <location>
        <begin position="553"/>
        <end position="610"/>
    </location>
</feature>
<dbReference type="InterPro" id="IPR045055">
    <property type="entry name" value="DNA2/NAM7-like"/>
</dbReference>
<dbReference type="PANTHER" id="PTHR10887:SF530">
    <property type="entry name" value="SUPERFAMILY I DNA HELICASES"/>
    <property type="match status" value="1"/>
</dbReference>
<dbReference type="Gene3D" id="3.40.50.300">
    <property type="entry name" value="P-loop containing nucleotide triphosphate hydrolases"/>
    <property type="match status" value="3"/>
</dbReference>
<feature type="domain" description="DNA2/NAM7 helicase-like C-terminal" evidence="3">
    <location>
        <begin position="1114"/>
        <end position="1303"/>
    </location>
</feature>
<dbReference type="Pfam" id="PF18741">
    <property type="entry name" value="MTES_1575"/>
    <property type="match status" value="1"/>
</dbReference>
<dbReference type="PANTHER" id="PTHR10887">
    <property type="entry name" value="DNA2/NAM7 HELICASE FAMILY"/>
    <property type="match status" value="1"/>
</dbReference>
<evidence type="ECO:0000259" key="2">
    <source>
        <dbReference type="Pfam" id="PF13086"/>
    </source>
</evidence>
<dbReference type="Proteomes" id="UP000256512">
    <property type="component" value="Unassembled WGS sequence"/>
</dbReference>
<dbReference type="InterPro" id="IPR011335">
    <property type="entry name" value="Restrct_endonuc-II-like"/>
</dbReference>
<keyword evidence="6" id="KW-1185">Reference proteome</keyword>
<feature type="domain" description="Restriction endonuclease type II-like" evidence="4">
    <location>
        <begin position="1376"/>
        <end position="1474"/>
    </location>
</feature>
<reference evidence="5 6" key="1">
    <citation type="journal article" date="2006" name="Int. J. Syst. Evol. Microbiol.">
        <title>Chryseobacterium piscium sp. nov., isolated from fish of the South Atlantic Ocean off South Africa.</title>
        <authorList>
            <person name="de Beer H."/>
            <person name="Hugo C.J."/>
            <person name="Jooste P.J."/>
            <person name="Vancanneyt M."/>
            <person name="Coenye T."/>
            <person name="Vandamme P."/>
        </authorList>
    </citation>
    <scope>NUCLEOTIDE SEQUENCE [LARGE SCALE GENOMIC DNA]</scope>
    <source>
        <strain evidence="5 6">CCUG 51923</strain>
    </source>
</reference>
<keyword evidence="1" id="KW-0175">Coiled coil</keyword>
<evidence type="ECO:0000259" key="4">
    <source>
        <dbReference type="Pfam" id="PF18741"/>
    </source>
</evidence>
<organism evidence="5 6">
    <name type="scientific">Chryseobacterium piscium</name>
    <dbReference type="NCBI Taxonomy" id="333702"/>
    <lineage>
        <taxon>Bacteria</taxon>
        <taxon>Pseudomonadati</taxon>
        <taxon>Bacteroidota</taxon>
        <taxon>Flavobacteriia</taxon>
        <taxon>Flavobacteriales</taxon>
        <taxon>Weeksellaceae</taxon>
        <taxon>Chryseobacterium group</taxon>
        <taxon>Chryseobacterium</taxon>
    </lineage>
</organism>